<dbReference type="InterPro" id="IPR039653">
    <property type="entry name" value="Prenyltransferase"/>
</dbReference>
<dbReference type="Gene3D" id="1.10.357.140">
    <property type="entry name" value="UbiA prenyltransferase"/>
    <property type="match status" value="1"/>
</dbReference>
<evidence type="ECO:0000256" key="6">
    <source>
        <dbReference type="SAM" id="Phobius"/>
    </source>
</evidence>
<dbReference type="GO" id="GO:0016757">
    <property type="term" value="F:glycosyltransferase activity"/>
    <property type="evidence" value="ECO:0007669"/>
    <property type="project" value="UniProtKB-KW"/>
</dbReference>
<dbReference type="NCBIfam" id="NF008977">
    <property type="entry name" value="PRK12324.1-2"/>
    <property type="match status" value="1"/>
</dbReference>
<proteinExistence type="predicted"/>
<dbReference type="Proteomes" id="UP000252357">
    <property type="component" value="Unassembled WGS sequence"/>
</dbReference>
<dbReference type="InterPro" id="IPR000537">
    <property type="entry name" value="UbiA_prenyltransferase"/>
</dbReference>
<keyword evidence="7" id="KW-0808">Transferase</keyword>
<feature type="transmembrane region" description="Helical" evidence="6">
    <location>
        <begin position="159"/>
        <end position="175"/>
    </location>
</feature>
<feature type="transmembrane region" description="Helical" evidence="6">
    <location>
        <begin position="209"/>
        <end position="229"/>
    </location>
</feature>
<dbReference type="GO" id="GO:0016765">
    <property type="term" value="F:transferase activity, transferring alkyl or aryl (other than methyl) groups"/>
    <property type="evidence" value="ECO:0007669"/>
    <property type="project" value="InterPro"/>
</dbReference>
<dbReference type="EMBL" id="QPGB01000006">
    <property type="protein sequence ID" value="RCS56676.1"/>
    <property type="molecule type" value="Genomic_DNA"/>
</dbReference>
<dbReference type="GO" id="GO:0005886">
    <property type="term" value="C:plasma membrane"/>
    <property type="evidence" value="ECO:0007669"/>
    <property type="project" value="TreeGrafter"/>
</dbReference>
<dbReference type="RefSeq" id="WP_114403648.1">
    <property type="nucleotide sequence ID" value="NZ_QPGB01000006.1"/>
</dbReference>
<evidence type="ECO:0000313" key="8">
    <source>
        <dbReference type="Proteomes" id="UP000252357"/>
    </source>
</evidence>
<reference evidence="7 8" key="1">
    <citation type="journal article" date="2018" name="Int. J. Syst. Evol. Microbiol.">
        <title>Parvibium lacunae gen. nov., sp. nov., a new member of the family Alcaligenaceae isolated from a freshwater pond.</title>
        <authorList>
            <person name="Chen W.M."/>
            <person name="Xie P.B."/>
            <person name="Hsu M.Y."/>
            <person name="Sheu S.Y."/>
        </authorList>
    </citation>
    <scope>NUCLEOTIDE SEQUENCE [LARGE SCALE GENOMIC DNA]</scope>
    <source>
        <strain evidence="7 8">KMB9</strain>
    </source>
</reference>
<dbReference type="Pfam" id="PF01040">
    <property type="entry name" value="UbiA"/>
    <property type="match status" value="1"/>
</dbReference>
<evidence type="ECO:0000256" key="1">
    <source>
        <dbReference type="ARBA" id="ARBA00004141"/>
    </source>
</evidence>
<evidence type="ECO:0000256" key="5">
    <source>
        <dbReference type="ARBA" id="ARBA00023136"/>
    </source>
</evidence>
<keyword evidence="8" id="KW-1185">Reference proteome</keyword>
<comment type="subcellular location">
    <subcellularLocation>
        <location evidence="1">Membrane</location>
        <topology evidence="1">Multi-pass membrane protein</topology>
    </subcellularLocation>
</comment>
<dbReference type="EC" id="2.4.2.45" evidence="7"/>
<accession>A0A368KZ81</accession>
<dbReference type="AlphaFoldDB" id="A0A368KZ81"/>
<feature type="transmembrane region" description="Helical" evidence="6">
    <location>
        <begin position="281"/>
        <end position="300"/>
    </location>
</feature>
<organism evidence="7 8">
    <name type="scientific">Parvibium lacunae</name>
    <dbReference type="NCBI Taxonomy" id="1888893"/>
    <lineage>
        <taxon>Bacteria</taxon>
        <taxon>Pseudomonadati</taxon>
        <taxon>Pseudomonadota</taxon>
        <taxon>Betaproteobacteria</taxon>
        <taxon>Burkholderiales</taxon>
        <taxon>Alcaligenaceae</taxon>
        <taxon>Parvibium</taxon>
    </lineage>
</organism>
<evidence type="ECO:0000256" key="2">
    <source>
        <dbReference type="ARBA" id="ARBA00022475"/>
    </source>
</evidence>
<evidence type="ECO:0000313" key="7">
    <source>
        <dbReference type="EMBL" id="RCS56676.1"/>
    </source>
</evidence>
<dbReference type="InterPro" id="IPR044878">
    <property type="entry name" value="UbiA_sf"/>
</dbReference>
<evidence type="ECO:0000256" key="3">
    <source>
        <dbReference type="ARBA" id="ARBA00022692"/>
    </source>
</evidence>
<dbReference type="OrthoDB" id="9803632at2"/>
<feature type="transmembrane region" description="Helical" evidence="6">
    <location>
        <begin position="132"/>
        <end position="153"/>
    </location>
</feature>
<keyword evidence="7" id="KW-0328">Glycosyltransferase</keyword>
<keyword evidence="2" id="KW-1003">Cell membrane</keyword>
<name>A0A368KZ81_9BURK</name>
<dbReference type="NCBIfam" id="NF008978">
    <property type="entry name" value="PRK12324.1-4"/>
    <property type="match status" value="1"/>
</dbReference>
<feature type="transmembrane region" description="Helical" evidence="6">
    <location>
        <begin position="109"/>
        <end position="125"/>
    </location>
</feature>
<sequence length="301" mass="33122">MIYPAWLRLLRPHQWTKNAFILAGLVFGNKLLDSQLVMRTGLALVAFCLVASAIYVLNDYLDREADRQHPRKRHRPLASGAVSPTLGLLLALGCLSVGSAFAWQAGERVLGVVAAYLLLNLSYSWRLKHIAVLDVFCIAAGFMLRILAGTWAIGIPPSGWLLLTGMFFTLFLGFAKRRAEWVDHADHTHHLAADQQPARRKVLAAYSTPLLDSFLAITATSTVLSYGLYTLDSSTIALHGSPYLIATLPFVLFALFRYLLILHTGGKGENPSKDLFTDRPLLLCGAGYVTLLLILIGKIHV</sequence>
<keyword evidence="3 6" id="KW-0812">Transmembrane</keyword>
<dbReference type="GO" id="GO:0009247">
    <property type="term" value="P:glycolipid biosynthetic process"/>
    <property type="evidence" value="ECO:0007669"/>
    <property type="project" value="TreeGrafter"/>
</dbReference>
<feature type="transmembrane region" description="Helical" evidence="6">
    <location>
        <begin position="36"/>
        <end position="57"/>
    </location>
</feature>
<dbReference type="PANTHER" id="PTHR11048:SF5">
    <property type="entry name" value="DECAPRENYL-PHOSPHATE PHOSPHORIBOSYLTRANSFERASE"/>
    <property type="match status" value="1"/>
</dbReference>
<evidence type="ECO:0000256" key="4">
    <source>
        <dbReference type="ARBA" id="ARBA00022989"/>
    </source>
</evidence>
<keyword evidence="4 6" id="KW-1133">Transmembrane helix</keyword>
<protein>
    <submittedName>
        <fullName evidence="7">Decaprenyl-phosphate phosphoribosyltransferase</fullName>
        <ecNumber evidence="7">2.4.2.45</ecNumber>
    </submittedName>
</protein>
<feature type="transmembrane region" description="Helical" evidence="6">
    <location>
        <begin position="77"/>
        <end position="103"/>
    </location>
</feature>
<gene>
    <name evidence="7" type="ORF">DU000_12015</name>
</gene>
<comment type="caution">
    <text evidence="7">The sequence shown here is derived from an EMBL/GenBank/DDBJ whole genome shotgun (WGS) entry which is preliminary data.</text>
</comment>
<keyword evidence="5 6" id="KW-0472">Membrane</keyword>
<feature type="transmembrane region" description="Helical" evidence="6">
    <location>
        <begin position="241"/>
        <end position="260"/>
    </location>
</feature>
<dbReference type="PANTHER" id="PTHR11048">
    <property type="entry name" value="PRENYLTRANSFERASES"/>
    <property type="match status" value="1"/>
</dbReference>
<dbReference type="CDD" id="cd13963">
    <property type="entry name" value="PT_UbiA_2"/>
    <property type="match status" value="1"/>
</dbReference>